<dbReference type="AlphaFoldDB" id="A0A7G9G404"/>
<dbReference type="PANTHER" id="PTHR33434:SF3">
    <property type="entry name" value="DEGV DOMAIN-CONTAINING PROTEIN YITS"/>
    <property type="match status" value="1"/>
</dbReference>
<evidence type="ECO:0000256" key="3">
    <source>
        <dbReference type="SAM" id="Phobius"/>
    </source>
</evidence>
<keyword evidence="3" id="KW-0812">Transmembrane</keyword>
<dbReference type="PROSITE" id="PS51482">
    <property type="entry name" value="DEGV"/>
    <property type="match status" value="1"/>
</dbReference>
<evidence type="ECO:0000256" key="2">
    <source>
        <dbReference type="ARBA" id="ARBA00023121"/>
    </source>
</evidence>
<dbReference type="PANTHER" id="PTHR33434">
    <property type="entry name" value="DEGV DOMAIN-CONTAINING PROTEIN DR_1986-RELATED"/>
    <property type="match status" value="1"/>
</dbReference>
<evidence type="ECO:0000256" key="1">
    <source>
        <dbReference type="ARBA" id="ARBA00003238"/>
    </source>
</evidence>
<proteinExistence type="predicted"/>
<dbReference type="GO" id="GO:0008289">
    <property type="term" value="F:lipid binding"/>
    <property type="evidence" value="ECO:0007669"/>
    <property type="project" value="UniProtKB-KW"/>
</dbReference>
<keyword evidence="2" id="KW-0446">Lipid-binding</keyword>
<dbReference type="SUPFAM" id="SSF82549">
    <property type="entry name" value="DAK1/DegV-like"/>
    <property type="match status" value="1"/>
</dbReference>
<comment type="function">
    <text evidence="1">May bind long-chain fatty acids, such as palmitate, and may play a role in lipid transport or fatty acid metabolism.</text>
</comment>
<dbReference type="Proteomes" id="UP000515823">
    <property type="component" value="Chromosome"/>
</dbReference>
<gene>
    <name evidence="4" type="ORF">H9Q78_14080</name>
</gene>
<dbReference type="InterPro" id="IPR003797">
    <property type="entry name" value="DegV"/>
</dbReference>
<name>A0A7G9G404_9FIRM</name>
<feature type="transmembrane region" description="Helical" evidence="3">
    <location>
        <begin position="263"/>
        <end position="285"/>
    </location>
</feature>
<dbReference type="EMBL" id="CP060634">
    <property type="protein sequence ID" value="QNM05536.1"/>
    <property type="molecule type" value="Genomic_DNA"/>
</dbReference>
<dbReference type="Gene3D" id="3.40.50.10440">
    <property type="entry name" value="Dihydroxyacetone kinase, domain 1"/>
    <property type="match status" value="1"/>
</dbReference>
<keyword evidence="3" id="KW-0472">Membrane</keyword>
<keyword evidence="3" id="KW-1133">Transmembrane helix</keyword>
<dbReference type="KEGG" id="qdo:H9Q78_14080"/>
<sequence length="289" mass="32176">MSEYVIMTDSASDLPEEYIKEHDLDVLNLFYNLEGTIYGGEHLLSIQDFYQKMRAGSMPTTMAVNPEDAGNAMRRHLEAGKDILYLAFSSGLSASYQNAVIAANDLKEEFPDRKIIVIDSLCASMGEGLFVHKALKLRDAGKSLEEAAKWLEDHKLNVCHQFTVDDLHHLHRGGRVSKTTAVLGTLINVKPVLHVDNEGKLVSLCNVRGRKKSLQALVSNMEKTIEGFEDENEDIFISHGDCLEDAKYVAELIEEKFGPKKFYISYVSAVIGAHSGPGTMALFYMGNKR</sequence>
<dbReference type="InterPro" id="IPR050270">
    <property type="entry name" value="DegV_domain_contain"/>
</dbReference>
<keyword evidence="5" id="KW-1185">Reference proteome</keyword>
<organism evidence="4 5">
    <name type="scientific">Qiania dongpingensis</name>
    <dbReference type="NCBI Taxonomy" id="2763669"/>
    <lineage>
        <taxon>Bacteria</taxon>
        <taxon>Bacillati</taxon>
        <taxon>Bacillota</taxon>
        <taxon>Clostridia</taxon>
        <taxon>Lachnospirales</taxon>
        <taxon>Lachnospiraceae</taxon>
        <taxon>Qiania</taxon>
    </lineage>
</organism>
<evidence type="ECO:0000313" key="5">
    <source>
        <dbReference type="Proteomes" id="UP000515823"/>
    </source>
</evidence>
<dbReference type="RefSeq" id="WP_249302615.1">
    <property type="nucleotide sequence ID" value="NZ_CP060634.1"/>
</dbReference>
<dbReference type="Pfam" id="PF02645">
    <property type="entry name" value="DegV"/>
    <property type="match status" value="1"/>
</dbReference>
<dbReference type="InterPro" id="IPR043168">
    <property type="entry name" value="DegV_C"/>
</dbReference>
<dbReference type="NCBIfam" id="TIGR00762">
    <property type="entry name" value="DegV"/>
    <property type="match status" value="1"/>
</dbReference>
<reference evidence="4 5" key="1">
    <citation type="submission" date="2020-08" db="EMBL/GenBank/DDBJ databases">
        <authorList>
            <person name="Liu C."/>
            <person name="Sun Q."/>
        </authorList>
    </citation>
    <scope>NUCLEOTIDE SEQUENCE [LARGE SCALE GENOMIC DNA]</scope>
    <source>
        <strain evidence="4 5">NSJ-38</strain>
    </source>
</reference>
<dbReference type="Gene3D" id="2.20.28.50">
    <property type="entry name" value="degv family protein"/>
    <property type="match status" value="1"/>
</dbReference>
<evidence type="ECO:0000313" key="4">
    <source>
        <dbReference type="EMBL" id="QNM05536.1"/>
    </source>
</evidence>
<accession>A0A7G9G404</accession>
<protein>
    <submittedName>
        <fullName evidence="4">DegV family protein</fullName>
    </submittedName>
</protein>
<dbReference type="Gene3D" id="3.30.1180.10">
    <property type="match status" value="1"/>
</dbReference>